<dbReference type="PANTHER" id="PTHR18929">
    <property type="entry name" value="PROTEIN DISULFIDE ISOMERASE"/>
    <property type="match status" value="1"/>
</dbReference>
<dbReference type="GO" id="GO:0003756">
    <property type="term" value="F:protein disulfide isomerase activity"/>
    <property type="evidence" value="ECO:0007669"/>
    <property type="project" value="UniProtKB-EC"/>
</dbReference>
<evidence type="ECO:0000256" key="12">
    <source>
        <dbReference type="PIRSR" id="PIRSR605792-51"/>
    </source>
</evidence>
<evidence type="ECO:0000256" key="8">
    <source>
        <dbReference type="ARBA" id="ARBA00023157"/>
    </source>
</evidence>
<dbReference type="InterPro" id="IPR005788">
    <property type="entry name" value="PDI_thioredoxin-like_dom"/>
</dbReference>
<protein>
    <recommendedName>
        <fullName evidence="4 14">Protein disulfide-isomerase</fullName>
        <ecNumber evidence="4 14">5.3.4.1</ecNumber>
    </recommendedName>
</protein>
<dbReference type="CDD" id="cd02995">
    <property type="entry name" value="PDI_a_PDI_a'_C"/>
    <property type="match status" value="1"/>
</dbReference>
<dbReference type="PRINTS" id="PR00421">
    <property type="entry name" value="THIOREDOXIN"/>
</dbReference>
<dbReference type="NCBIfam" id="TIGR01126">
    <property type="entry name" value="pdi_dom"/>
    <property type="match status" value="1"/>
</dbReference>
<evidence type="ECO:0000256" key="4">
    <source>
        <dbReference type="ARBA" id="ARBA00012723"/>
    </source>
</evidence>
<evidence type="ECO:0000256" key="7">
    <source>
        <dbReference type="ARBA" id="ARBA00022824"/>
    </source>
</evidence>
<evidence type="ECO:0000256" key="11">
    <source>
        <dbReference type="ARBA" id="ARBA00060135"/>
    </source>
</evidence>
<dbReference type="FunFam" id="3.40.30.10:FF:000152">
    <property type="entry name" value="Protein disulfide-isomerase"/>
    <property type="match status" value="1"/>
</dbReference>
<evidence type="ECO:0000256" key="3">
    <source>
        <dbReference type="ARBA" id="ARBA00006347"/>
    </source>
</evidence>
<dbReference type="InterPro" id="IPR013766">
    <property type="entry name" value="Thioredoxin_domain"/>
</dbReference>
<evidence type="ECO:0000313" key="17">
    <source>
        <dbReference type="Proteomes" id="UP001140206"/>
    </source>
</evidence>
<comment type="caution">
    <text evidence="16">The sequence shown here is derived from an EMBL/GenBank/DDBJ whole genome shotgun (WGS) entry which is preliminary data.</text>
</comment>
<feature type="signal peptide" evidence="14">
    <location>
        <begin position="1"/>
        <end position="25"/>
    </location>
</feature>
<keyword evidence="10 12" id="KW-0676">Redox-active center</keyword>
<dbReference type="InterPro" id="IPR036249">
    <property type="entry name" value="Thioredoxin-like_sf"/>
</dbReference>
<comment type="function">
    <text evidence="11">Acts as a protein-folding catalyst that interacts with nascent polypeptides to catalyze the formation, isomerization, and reduction or oxidation of disulfide bonds. May play a role in storage protein biogenesis.</text>
</comment>
<keyword evidence="9 14" id="KW-0413">Isomerase</keyword>
<proteinExistence type="inferred from homology"/>
<keyword evidence="7" id="KW-0256">Endoplasmic reticulum</keyword>
<dbReference type="CDD" id="cd02982">
    <property type="entry name" value="PDI_b'_family"/>
    <property type="match status" value="1"/>
</dbReference>
<evidence type="ECO:0000256" key="5">
    <source>
        <dbReference type="ARBA" id="ARBA00022729"/>
    </source>
</evidence>
<dbReference type="GO" id="GO:0034976">
    <property type="term" value="P:response to endoplasmic reticulum stress"/>
    <property type="evidence" value="ECO:0007669"/>
    <property type="project" value="TreeGrafter"/>
</dbReference>
<dbReference type="Proteomes" id="UP001140206">
    <property type="component" value="Chromosome 4"/>
</dbReference>
<organism evidence="16 17">
    <name type="scientific">Rhynchospora pubera</name>
    <dbReference type="NCBI Taxonomy" id="906938"/>
    <lineage>
        <taxon>Eukaryota</taxon>
        <taxon>Viridiplantae</taxon>
        <taxon>Streptophyta</taxon>
        <taxon>Embryophyta</taxon>
        <taxon>Tracheophyta</taxon>
        <taxon>Spermatophyta</taxon>
        <taxon>Magnoliopsida</taxon>
        <taxon>Liliopsida</taxon>
        <taxon>Poales</taxon>
        <taxon>Cyperaceae</taxon>
        <taxon>Cyperoideae</taxon>
        <taxon>Rhynchosporeae</taxon>
        <taxon>Rhynchospora</taxon>
    </lineage>
</organism>
<evidence type="ECO:0000256" key="2">
    <source>
        <dbReference type="ARBA" id="ARBA00004319"/>
    </source>
</evidence>
<comment type="subcellular location">
    <subcellularLocation>
        <location evidence="2">Endoplasmic reticulum lumen</location>
    </subcellularLocation>
</comment>
<gene>
    <name evidence="16" type="ORF">LUZ62_072083</name>
</gene>
<reference evidence="16" key="1">
    <citation type="submission" date="2022-08" db="EMBL/GenBank/DDBJ databases">
        <authorList>
            <person name="Marques A."/>
        </authorList>
    </citation>
    <scope>NUCLEOTIDE SEQUENCE</scope>
    <source>
        <strain evidence="16">RhyPub2mFocal</strain>
        <tissue evidence="16">Leaves</tissue>
    </source>
</reference>
<dbReference type="Pfam" id="PF00085">
    <property type="entry name" value="Thioredoxin"/>
    <property type="match status" value="2"/>
</dbReference>
<keyword evidence="8 12" id="KW-1015">Disulfide bond</keyword>
<evidence type="ECO:0000313" key="16">
    <source>
        <dbReference type="EMBL" id="KAJ4761708.1"/>
    </source>
</evidence>
<feature type="disulfide bond" description="Redox-active" evidence="12">
    <location>
        <begin position="407"/>
        <end position="410"/>
    </location>
</feature>
<dbReference type="PANTHER" id="PTHR18929:SF132">
    <property type="entry name" value="PROTEIN DISULFIDE-ISOMERASE A3"/>
    <property type="match status" value="1"/>
</dbReference>
<evidence type="ECO:0000259" key="15">
    <source>
        <dbReference type="PROSITE" id="PS51352"/>
    </source>
</evidence>
<evidence type="ECO:0000256" key="1">
    <source>
        <dbReference type="ARBA" id="ARBA00001182"/>
    </source>
</evidence>
<dbReference type="CDD" id="cd02961">
    <property type="entry name" value="PDI_a_family"/>
    <property type="match status" value="1"/>
</dbReference>
<dbReference type="CDD" id="cd02981">
    <property type="entry name" value="PDI_b_family"/>
    <property type="match status" value="1"/>
</dbReference>
<evidence type="ECO:0000256" key="13">
    <source>
        <dbReference type="RuleBase" id="RU004208"/>
    </source>
</evidence>
<feature type="domain" description="Thioredoxin" evidence="15">
    <location>
        <begin position="14"/>
        <end position="144"/>
    </location>
</feature>
<dbReference type="GO" id="GO:0006457">
    <property type="term" value="P:protein folding"/>
    <property type="evidence" value="ECO:0007669"/>
    <property type="project" value="TreeGrafter"/>
</dbReference>
<dbReference type="InterPro" id="IPR017937">
    <property type="entry name" value="Thioredoxin_CS"/>
</dbReference>
<dbReference type="PROSITE" id="PS00194">
    <property type="entry name" value="THIOREDOXIN_1"/>
    <property type="match status" value="1"/>
</dbReference>
<keyword evidence="6" id="KW-0677">Repeat</keyword>
<comment type="catalytic activity">
    <reaction evidence="1 14">
        <text>Catalyzes the rearrangement of -S-S- bonds in proteins.</text>
        <dbReference type="EC" id="5.3.4.1"/>
    </reaction>
</comment>
<evidence type="ECO:0000256" key="14">
    <source>
        <dbReference type="RuleBase" id="RU361130"/>
    </source>
</evidence>
<dbReference type="Pfam" id="PF13848">
    <property type="entry name" value="Thioredoxin_6"/>
    <property type="match status" value="1"/>
</dbReference>
<dbReference type="EMBL" id="JAMFTS010000004">
    <property type="protein sequence ID" value="KAJ4761708.1"/>
    <property type="molecule type" value="Genomic_DNA"/>
</dbReference>
<dbReference type="EC" id="5.3.4.1" evidence="4 14"/>
<comment type="similarity">
    <text evidence="3 13">Belongs to the protein disulfide isomerase family.</text>
</comment>
<dbReference type="GO" id="GO:0005788">
    <property type="term" value="C:endoplasmic reticulum lumen"/>
    <property type="evidence" value="ECO:0007669"/>
    <property type="project" value="UniProtKB-SubCell"/>
</dbReference>
<keyword evidence="17" id="KW-1185">Reference proteome</keyword>
<evidence type="ECO:0000256" key="9">
    <source>
        <dbReference type="ARBA" id="ARBA00023235"/>
    </source>
</evidence>
<keyword evidence="5 14" id="KW-0732">Signal</keyword>
<accession>A0AAV8D5Y4</accession>
<dbReference type="AlphaFoldDB" id="A0AAV8D5Y4"/>
<feature type="domain" description="Thioredoxin" evidence="15">
    <location>
        <begin position="357"/>
        <end position="483"/>
    </location>
</feature>
<dbReference type="PROSITE" id="PS51352">
    <property type="entry name" value="THIOREDOXIN_2"/>
    <property type="match status" value="2"/>
</dbReference>
<feature type="chain" id="PRO_5043086355" description="Protein disulfide-isomerase" evidence="14">
    <location>
        <begin position="26"/>
        <end position="514"/>
    </location>
</feature>
<dbReference type="FunFam" id="3.40.30.10:FF:000150">
    <property type="entry name" value="Protein disulfide-isomerase"/>
    <property type="match status" value="1"/>
</dbReference>
<dbReference type="FunFam" id="3.40.30.10:FF:000107">
    <property type="entry name" value="Protein disulfide-isomerase 5-2"/>
    <property type="match status" value="1"/>
</dbReference>
<dbReference type="NCBIfam" id="TIGR01130">
    <property type="entry name" value="ER_PDI_fam"/>
    <property type="match status" value="1"/>
</dbReference>
<feature type="disulfide bond" description="Redox-active" evidence="12">
    <location>
        <begin position="62"/>
        <end position="65"/>
    </location>
</feature>
<dbReference type="Gene3D" id="3.40.30.10">
    <property type="entry name" value="Glutaredoxin"/>
    <property type="match status" value="4"/>
</dbReference>
<name>A0AAV8D5Y4_9POAL</name>
<evidence type="ECO:0000256" key="6">
    <source>
        <dbReference type="ARBA" id="ARBA00022737"/>
    </source>
</evidence>
<dbReference type="SUPFAM" id="SSF52833">
    <property type="entry name" value="Thioredoxin-like"/>
    <property type="match status" value="3"/>
</dbReference>
<evidence type="ECO:0000256" key="10">
    <source>
        <dbReference type="ARBA" id="ARBA00023284"/>
    </source>
</evidence>
<dbReference type="InterPro" id="IPR005792">
    <property type="entry name" value="Prot_disulphide_isomerase"/>
</dbReference>
<sequence length="514" mass="58063">MAMSKLSIALLLLGTILLCSPSVKSSEVEEEASPVVVLDNTNFTEEVGKHDFIVVEFYAPWCGHCKKLAPEYEKAAQVLSKHDPPIILAKVDGSDKTNKPLTDKFNVKGFPTIKIIKSKGEVEQEYKGPRQSDGIVKYLKTQAGPASIEIKSAEDAKSLVDDKSISIVGVFPEFSGTEFDNFIALSEKLRSDYTFGHTKDAKILPHGDSSVDGPFVRLFKPFDELFSDFQEFEVDELEKFIEEASMPLVVIFDSDESNRPFILRFFRSPNVKAMFFTSFQSDKLEDYKTELHKAAVEYKSKNISFLLGDPITSQGAFQFYGLRDTWLPLFMIQDKTNRKYLGKNVEPDQISFWIKEYMDGTLTPYKKSQPIPETNDKPVKIVVGDSFSDIVYESGKNVLLEFYAPWCKHCTKLDPILEEIAIALQNENIVIAKMDATLNDVPDEFELSEFPTLYFFSADKKVKVFKGGRTVESITNFIKKHKFPPTAEPEVTTEAEAEIEKVAQPKAENVKDEL</sequence>